<dbReference type="EMBL" id="ASRX01000018">
    <property type="protein sequence ID" value="EYF06131.1"/>
    <property type="molecule type" value="Genomic_DNA"/>
</dbReference>
<reference evidence="4 5" key="1">
    <citation type="submission" date="2013-05" db="EMBL/GenBank/DDBJ databases">
        <title>Genome assembly of Chondromyces apiculatus DSM 436.</title>
        <authorList>
            <person name="Sharma G."/>
            <person name="Khatri I."/>
            <person name="Kaur C."/>
            <person name="Mayilraj S."/>
            <person name="Subramanian S."/>
        </authorList>
    </citation>
    <scope>NUCLEOTIDE SEQUENCE [LARGE SCALE GENOMIC DNA]</scope>
    <source>
        <strain evidence="4 5">DSM 436</strain>
    </source>
</reference>
<dbReference type="SUPFAM" id="SSF49785">
    <property type="entry name" value="Galactose-binding domain-like"/>
    <property type="match status" value="1"/>
</dbReference>
<dbReference type="Proteomes" id="UP000019678">
    <property type="component" value="Unassembled WGS sequence"/>
</dbReference>
<dbReference type="Pfam" id="PF01483">
    <property type="entry name" value="P_proprotein"/>
    <property type="match status" value="1"/>
</dbReference>
<protein>
    <recommendedName>
        <fullName evidence="3">P/Homo B domain-containing protein</fullName>
    </recommendedName>
</protein>
<dbReference type="GO" id="GO:0004252">
    <property type="term" value="F:serine-type endopeptidase activity"/>
    <property type="evidence" value="ECO:0007669"/>
    <property type="project" value="InterPro"/>
</dbReference>
<name>A0A017TC10_9BACT</name>
<evidence type="ECO:0000256" key="1">
    <source>
        <dbReference type="ARBA" id="ARBA00022670"/>
    </source>
</evidence>
<dbReference type="InterPro" id="IPR008979">
    <property type="entry name" value="Galactose-bd-like_sf"/>
</dbReference>
<accession>A0A017TC10</accession>
<evidence type="ECO:0000313" key="5">
    <source>
        <dbReference type="Proteomes" id="UP000019678"/>
    </source>
</evidence>
<keyword evidence="1" id="KW-0645">Protease</keyword>
<sequence length="427" mass="43875">MEQISTGGSGKGKRMRQTVAAGLLVLLASACAPLEVDEVDGGDPLDQGVSEGVSEAEQGLGACGGGVPAEGSIEALGMLDFLNSAAATLAVLDDQVALDARAAAGLVNHRNGPDGVLGTADDQPFTSVAGVDAIAYVNAAAILDLVDHARATWWIPLADGDCLGTFEGVTFTAAEGRRALALVNQASAARLGGTVGLTNQAVNGILGGRVLSDLPALARVPYVGPQSMMNIRSALINAVPGDLCAGTVECGAGLHCVGIPHDGSSSQGRCRDLTPIPGEGYSCDTTACGSGLFCSSYFSCLPGWMADSLTNPTDVTIPAFTSAPVESSVIVQGQATVPVDLEVVVAIDHPNMHALRLRLVDPNGTEALLWDGPASPGQTFQSHLEVTNGISRDDMVNGRWRLLIDNAAGAQVGLLRQWTLNLTSRWD</sequence>
<comment type="caution">
    <text evidence="4">The sequence shown here is derived from an EMBL/GenBank/DDBJ whole genome shotgun (WGS) entry which is preliminary data.</text>
</comment>
<dbReference type="InterPro" id="IPR002884">
    <property type="entry name" value="P_dom"/>
</dbReference>
<gene>
    <name evidence="4" type="ORF">CAP_2321</name>
</gene>
<proteinExistence type="predicted"/>
<dbReference type="eggNOG" id="COG4935">
    <property type="taxonomic scope" value="Bacteria"/>
</dbReference>
<dbReference type="PROSITE" id="PS51829">
    <property type="entry name" value="P_HOMO_B"/>
    <property type="match status" value="1"/>
</dbReference>
<evidence type="ECO:0000259" key="3">
    <source>
        <dbReference type="PROSITE" id="PS51829"/>
    </source>
</evidence>
<keyword evidence="2" id="KW-0378">Hydrolase</keyword>
<dbReference type="GO" id="GO:0006508">
    <property type="term" value="P:proteolysis"/>
    <property type="evidence" value="ECO:0007669"/>
    <property type="project" value="UniProtKB-KW"/>
</dbReference>
<dbReference type="Gene3D" id="2.60.120.260">
    <property type="entry name" value="Galactose-binding domain-like"/>
    <property type="match status" value="1"/>
</dbReference>
<evidence type="ECO:0000256" key="2">
    <source>
        <dbReference type="ARBA" id="ARBA00022801"/>
    </source>
</evidence>
<organism evidence="4 5">
    <name type="scientific">Chondromyces apiculatus DSM 436</name>
    <dbReference type="NCBI Taxonomy" id="1192034"/>
    <lineage>
        <taxon>Bacteria</taxon>
        <taxon>Pseudomonadati</taxon>
        <taxon>Myxococcota</taxon>
        <taxon>Polyangia</taxon>
        <taxon>Polyangiales</taxon>
        <taxon>Polyangiaceae</taxon>
        <taxon>Chondromyces</taxon>
    </lineage>
</organism>
<dbReference type="AlphaFoldDB" id="A0A017TC10"/>
<keyword evidence="5" id="KW-1185">Reference proteome</keyword>
<feature type="domain" description="P/Homo B" evidence="3">
    <location>
        <begin position="302"/>
        <end position="427"/>
    </location>
</feature>
<evidence type="ECO:0000313" key="4">
    <source>
        <dbReference type="EMBL" id="EYF06131.1"/>
    </source>
</evidence>